<evidence type="ECO:0000313" key="2">
    <source>
        <dbReference type="Proteomes" id="UP000799118"/>
    </source>
</evidence>
<name>A0A6A4HH01_9AGAR</name>
<gene>
    <name evidence="1" type="ORF">BT96DRAFT_995875</name>
</gene>
<dbReference type="EMBL" id="ML769499">
    <property type="protein sequence ID" value="KAE9397276.1"/>
    <property type="molecule type" value="Genomic_DNA"/>
</dbReference>
<sequence length="200" mass="21634">MSRFFTDSFSSKPSVKLTTIAGLNNLCYWMQVAQRTVAAAAQSPLGANENDGPAIDLDSCVDANNTELTINGPDNTIKTDSSWLPLHLEAACDGSHSTVSSHTDDWSLNPSSHSIAWTIPVISVDSDTKSGSLIFNVGGDDAAAFFPVDTARGNVETLSGYRAASTLEYFARTPDTYVVKNHRELARHHWQNVAWNSGLE</sequence>
<dbReference type="Proteomes" id="UP000799118">
    <property type="component" value="Unassembled WGS sequence"/>
</dbReference>
<proteinExistence type="predicted"/>
<evidence type="ECO:0000313" key="1">
    <source>
        <dbReference type="EMBL" id="KAE9397276.1"/>
    </source>
</evidence>
<keyword evidence="2" id="KW-1185">Reference proteome</keyword>
<organism evidence="1 2">
    <name type="scientific">Gymnopus androsaceus JB14</name>
    <dbReference type="NCBI Taxonomy" id="1447944"/>
    <lineage>
        <taxon>Eukaryota</taxon>
        <taxon>Fungi</taxon>
        <taxon>Dikarya</taxon>
        <taxon>Basidiomycota</taxon>
        <taxon>Agaricomycotina</taxon>
        <taxon>Agaricomycetes</taxon>
        <taxon>Agaricomycetidae</taxon>
        <taxon>Agaricales</taxon>
        <taxon>Marasmiineae</taxon>
        <taxon>Omphalotaceae</taxon>
        <taxon>Gymnopus</taxon>
    </lineage>
</organism>
<dbReference type="OrthoDB" id="10266042at2759"/>
<dbReference type="AlphaFoldDB" id="A0A6A4HH01"/>
<protein>
    <submittedName>
        <fullName evidence="1">Uncharacterized protein</fullName>
    </submittedName>
</protein>
<reference evidence="1" key="1">
    <citation type="journal article" date="2019" name="Environ. Microbiol.">
        <title>Fungal ecological strategies reflected in gene transcription - a case study of two litter decomposers.</title>
        <authorList>
            <person name="Barbi F."/>
            <person name="Kohler A."/>
            <person name="Barry K."/>
            <person name="Baskaran P."/>
            <person name="Daum C."/>
            <person name="Fauchery L."/>
            <person name="Ihrmark K."/>
            <person name="Kuo A."/>
            <person name="LaButti K."/>
            <person name="Lipzen A."/>
            <person name="Morin E."/>
            <person name="Grigoriev I.V."/>
            <person name="Henrissat B."/>
            <person name="Lindahl B."/>
            <person name="Martin F."/>
        </authorList>
    </citation>
    <scope>NUCLEOTIDE SEQUENCE</scope>
    <source>
        <strain evidence="1">JB14</strain>
    </source>
</reference>
<accession>A0A6A4HH01</accession>